<sequence length="34" mass="3753">MVEGEPESSVPEINRGDLVQQTKKGIAMLSDHEK</sequence>
<evidence type="ECO:0000313" key="2">
    <source>
        <dbReference type="EMBL" id="MBP2020055.1"/>
    </source>
</evidence>
<organism evidence="2 3">
    <name type="scientific">Symbiobacterium terraclitae</name>
    <dbReference type="NCBI Taxonomy" id="557451"/>
    <lineage>
        <taxon>Bacteria</taxon>
        <taxon>Bacillati</taxon>
        <taxon>Bacillota</taxon>
        <taxon>Clostridia</taxon>
        <taxon>Eubacteriales</taxon>
        <taxon>Symbiobacteriaceae</taxon>
        <taxon>Symbiobacterium</taxon>
    </lineage>
</organism>
<accession>A0ABS4JYK0</accession>
<keyword evidence="3" id="KW-1185">Reference proteome</keyword>
<feature type="region of interest" description="Disordered" evidence="1">
    <location>
        <begin position="1"/>
        <end position="34"/>
    </location>
</feature>
<reference evidence="2 3" key="1">
    <citation type="submission" date="2021-03" db="EMBL/GenBank/DDBJ databases">
        <title>Genomic Encyclopedia of Type Strains, Phase IV (KMG-IV): sequencing the most valuable type-strain genomes for metagenomic binning, comparative biology and taxonomic classification.</title>
        <authorList>
            <person name="Goeker M."/>
        </authorList>
    </citation>
    <scope>NUCLEOTIDE SEQUENCE [LARGE SCALE GENOMIC DNA]</scope>
    <source>
        <strain evidence="2 3">DSM 27138</strain>
    </source>
</reference>
<protein>
    <submittedName>
        <fullName evidence="2">Uncharacterized protein</fullName>
    </submittedName>
</protein>
<comment type="caution">
    <text evidence="2">The sequence shown here is derived from an EMBL/GenBank/DDBJ whole genome shotgun (WGS) entry which is preliminary data.</text>
</comment>
<name>A0ABS4JYK0_9FIRM</name>
<dbReference type="Proteomes" id="UP001519289">
    <property type="component" value="Unassembled WGS sequence"/>
</dbReference>
<evidence type="ECO:0000256" key="1">
    <source>
        <dbReference type="SAM" id="MobiDB-lite"/>
    </source>
</evidence>
<dbReference type="EMBL" id="JAGGLG010000045">
    <property type="protein sequence ID" value="MBP2020055.1"/>
    <property type="molecule type" value="Genomic_DNA"/>
</dbReference>
<evidence type="ECO:0000313" key="3">
    <source>
        <dbReference type="Proteomes" id="UP001519289"/>
    </source>
</evidence>
<gene>
    <name evidence="2" type="ORF">J2Z79_003509</name>
</gene>
<proteinExistence type="predicted"/>